<feature type="transmembrane region" description="Helical" evidence="1">
    <location>
        <begin position="7"/>
        <end position="27"/>
    </location>
</feature>
<organism evidence="2 3">
    <name type="scientific">Candidatus Sphingobacterium stercoripullorum</name>
    <dbReference type="NCBI Taxonomy" id="2838759"/>
    <lineage>
        <taxon>Bacteria</taxon>
        <taxon>Pseudomonadati</taxon>
        <taxon>Bacteroidota</taxon>
        <taxon>Sphingobacteriia</taxon>
        <taxon>Sphingobacteriales</taxon>
        <taxon>Sphingobacteriaceae</taxon>
        <taxon>Sphingobacterium</taxon>
    </lineage>
</organism>
<evidence type="ECO:0000313" key="2">
    <source>
        <dbReference type="EMBL" id="HIX54437.1"/>
    </source>
</evidence>
<dbReference type="PANTHER" id="PTHR28008:SF1">
    <property type="entry name" value="DOMAIN PROTEIN, PUTATIVE (AFU_ORTHOLOGUE AFUA_3G10980)-RELATED"/>
    <property type="match status" value="1"/>
</dbReference>
<name>A0A9D1W9V1_9SPHI</name>
<reference evidence="2" key="1">
    <citation type="journal article" date="2021" name="PeerJ">
        <title>Extensive microbial diversity within the chicken gut microbiome revealed by metagenomics and culture.</title>
        <authorList>
            <person name="Gilroy R."/>
            <person name="Ravi A."/>
            <person name="Getino M."/>
            <person name="Pursley I."/>
            <person name="Horton D.L."/>
            <person name="Alikhan N.F."/>
            <person name="Baker D."/>
            <person name="Gharbi K."/>
            <person name="Hall N."/>
            <person name="Watson M."/>
            <person name="Adriaenssens E.M."/>
            <person name="Foster-Nyarko E."/>
            <person name="Jarju S."/>
            <person name="Secka A."/>
            <person name="Antonio M."/>
            <person name="Oren A."/>
            <person name="Chaudhuri R.R."/>
            <person name="La Ragione R."/>
            <person name="Hildebrand F."/>
            <person name="Pallen M.J."/>
        </authorList>
    </citation>
    <scope>NUCLEOTIDE SEQUENCE</scope>
    <source>
        <strain evidence="2">1719</strain>
    </source>
</reference>
<evidence type="ECO:0000256" key="1">
    <source>
        <dbReference type="SAM" id="Phobius"/>
    </source>
</evidence>
<comment type="caution">
    <text evidence="2">The sequence shown here is derived from an EMBL/GenBank/DDBJ whole genome shotgun (WGS) entry which is preliminary data.</text>
</comment>
<proteinExistence type="predicted"/>
<feature type="transmembrane region" description="Helical" evidence="1">
    <location>
        <begin position="39"/>
        <end position="59"/>
    </location>
</feature>
<sequence length="132" mass="15185">MRVFVNFFLPVFWAVVMIVLFTMPPSATPNVPHFEGFDKLVHCGVFFVFTSLLLHSIILNSRKSARKINSCIWVFIIATSFAFLTEGIQLFLTKSRHADWWDIFADMVGIGMAIFAFLLFFYKRTKDSSKSS</sequence>
<dbReference type="EMBL" id="DXEZ01000150">
    <property type="protein sequence ID" value="HIX54437.1"/>
    <property type="molecule type" value="Genomic_DNA"/>
</dbReference>
<protein>
    <submittedName>
        <fullName evidence="2">VanZ family protein</fullName>
    </submittedName>
</protein>
<evidence type="ECO:0000313" key="3">
    <source>
        <dbReference type="Proteomes" id="UP000824156"/>
    </source>
</evidence>
<feature type="transmembrane region" description="Helical" evidence="1">
    <location>
        <begin position="71"/>
        <end position="91"/>
    </location>
</feature>
<feature type="transmembrane region" description="Helical" evidence="1">
    <location>
        <begin position="103"/>
        <end position="122"/>
    </location>
</feature>
<accession>A0A9D1W9V1</accession>
<keyword evidence="1" id="KW-1133">Transmembrane helix</keyword>
<gene>
    <name evidence="2" type="ORF">H9853_05375</name>
</gene>
<dbReference type="AlphaFoldDB" id="A0A9D1W9V1"/>
<dbReference type="NCBIfam" id="NF037970">
    <property type="entry name" value="vanZ_1"/>
    <property type="match status" value="1"/>
</dbReference>
<keyword evidence="1" id="KW-0812">Transmembrane</keyword>
<dbReference type="PANTHER" id="PTHR28008">
    <property type="entry name" value="DOMAIN PROTEIN, PUTATIVE (AFU_ORTHOLOGUE AFUA_3G10980)-RELATED"/>
    <property type="match status" value="1"/>
</dbReference>
<reference evidence="2" key="2">
    <citation type="submission" date="2021-04" db="EMBL/GenBank/DDBJ databases">
        <authorList>
            <person name="Gilroy R."/>
        </authorList>
    </citation>
    <scope>NUCLEOTIDE SEQUENCE</scope>
    <source>
        <strain evidence="2">1719</strain>
    </source>
</reference>
<keyword evidence="1" id="KW-0472">Membrane</keyword>
<dbReference type="Proteomes" id="UP000824156">
    <property type="component" value="Unassembled WGS sequence"/>
</dbReference>